<evidence type="ECO:0000313" key="8">
    <source>
        <dbReference type="EMBL" id="CAK9439907.1"/>
    </source>
</evidence>
<evidence type="ECO:0000259" key="7">
    <source>
        <dbReference type="Pfam" id="PF00155"/>
    </source>
</evidence>
<name>A0ABP0ZQ25_9ASCO</name>
<keyword evidence="3" id="KW-0032">Aminotransferase</keyword>
<evidence type="ECO:0000256" key="1">
    <source>
        <dbReference type="ARBA" id="ARBA00001933"/>
    </source>
</evidence>
<dbReference type="InterPro" id="IPR050859">
    <property type="entry name" value="Class-I_PLP-dep_aminotransf"/>
</dbReference>
<dbReference type="Proteomes" id="UP001497383">
    <property type="component" value="Chromosome 5"/>
</dbReference>
<keyword evidence="4" id="KW-0808">Transferase</keyword>
<dbReference type="SUPFAM" id="SSF53383">
    <property type="entry name" value="PLP-dependent transferases"/>
    <property type="match status" value="1"/>
</dbReference>
<sequence length="516" mass="57581">MTKSVDHLISERAKSRVSSHFTSAPSEAPPSGFKPHPKPLLLSYGTPNNGFFPIDSLDINLVHYPFEHQDKKEARGESLKRLAASSSNSASNGKNGKAESYDNSVEVVRHTQDPSIVDLSTGLQYANVEGHKPLLQFTKDFIKRTHNPAHDQWESILTTGASDGLNKACDAVLNPGDVVLIEEFTFLPFVRFSDHAQAIPVPVKIDFSNESNGIDLGYLRELLDNWHDLKPNLPKPKALYTIATGQNPTGYTQTVEFRKQVYELAEKHDFIIIEDDPYGYLTLPKYQHQRPTNDSVKSDVTIDDYIANHLTPSYLELDTTGRVIRVETFSKLFAPGLRLGFIIAHASIIKAIKNYGEVVNRGASGLSQLAVNNVVYGKLGGVDGWIGWILKMRQRYSLRKDLLLHTIYQSEAYKQGLVDVIDPKAGMFVTFKIKFLDARPENEIVAKMKQALWKVINFGVAVVPGSNMAVDSKFSAARSNFFRLCYAPANDDAEIVESGKRLTDAILDFYNNGEKF</sequence>
<organism evidence="8 9">
    <name type="scientific">Lodderomyces beijingensis</name>
    <dbReference type="NCBI Taxonomy" id="1775926"/>
    <lineage>
        <taxon>Eukaryota</taxon>
        <taxon>Fungi</taxon>
        <taxon>Dikarya</taxon>
        <taxon>Ascomycota</taxon>
        <taxon>Saccharomycotina</taxon>
        <taxon>Pichiomycetes</taxon>
        <taxon>Debaryomycetaceae</taxon>
        <taxon>Candida/Lodderomyces clade</taxon>
        <taxon>Lodderomyces</taxon>
    </lineage>
</organism>
<dbReference type="PANTHER" id="PTHR42790:SF2">
    <property type="entry name" value="AROMATIC AMINO ACID AMINOTRANSFERASE 2"/>
    <property type="match status" value="1"/>
</dbReference>
<comment type="cofactor">
    <cofactor evidence="1">
        <name>pyridoxal 5'-phosphate</name>
        <dbReference type="ChEBI" id="CHEBI:597326"/>
    </cofactor>
</comment>
<keyword evidence="9" id="KW-1185">Reference proteome</keyword>
<proteinExistence type="inferred from homology"/>
<dbReference type="CDD" id="cd00609">
    <property type="entry name" value="AAT_like"/>
    <property type="match status" value="1"/>
</dbReference>
<keyword evidence="5" id="KW-0663">Pyridoxal phosphate</keyword>
<evidence type="ECO:0000256" key="3">
    <source>
        <dbReference type="ARBA" id="ARBA00022576"/>
    </source>
</evidence>
<reference evidence="8 9" key="1">
    <citation type="submission" date="2024-03" db="EMBL/GenBank/DDBJ databases">
        <authorList>
            <person name="Brejova B."/>
        </authorList>
    </citation>
    <scope>NUCLEOTIDE SEQUENCE [LARGE SCALE GENOMIC DNA]</scope>
    <source>
        <strain evidence="8 9">CBS 14171</strain>
    </source>
</reference>
<comment type="similarity">
    <text evidence="2">Belongs to the class-I pyridoxal-phosphate-dependent aminotransferase family.</text>
</comment>
<dbReference type="EMBL" id="OZ022409">
    <property type="protein sequence ID" value="CAK9439907.1"/>
    <property type="molecule type" value="Genomic_DNA"/>
</dbReference>
<dbReference type="InterPro" id="IPR015421">
    <property type="entry name" value="PyrdxlP-dep_Trfase_major"/>
</dbReference>
<dbReference type="InterPro" id="IPR004839">
    <property type="entry name" value="Aminotransferase_I/II_large"/>
</dbReference>
<evidence type="ECO:0000256" key="5">
    <source>
        <dbReference type="ARBA" id="ARBA00022898"/>
    </source>
</evidence>
<feature type="compositionally biased region" description="Polar residues" evidence="6">
    <location>
        <begin position="16"/>
        <end position="25"/>
    </location>
</feature>
<feature type="domain" description="Aminotransferase class I/classII large" evidence="7">
    <location>
        <begin position="105"/>
        <end position="495"/>
    </location>
</feature>
<feature type="compositionally biased region" description="Low complexity" evidence="6">
    <location>
        <begin position="83"/>
        <end position="95"/>
    </location>
</feature>
<evidence type="ECO:0000313" key="9">
    <source>
        <dbReference type="Proteomes" id="UP001497383"/>
    </source>
</evidence>
<evidence type="ECO:0000256" key="4">
    <source>
        <dbReference type="ARBA" id="ARBA00022679"/>
    </source>
</evidence>
<accession>A0ABP0ZQ25</accession>
<feature type="compositionally biased region" description="Basic and acidic residues" evidence="6">
    <location>
        <begin position="1"/>
        <end position="14"/>
    </location>
</feature>
<dbReference type="PANTHER" id="PTHR42790">
    <property type="entry name" value="AMINOTRANSFERASE"/>
    <property type="match status" value="1"/>
</dbReference>
<gene>
    <name evidence="8" type="ORF">LODBEIA_P40070</name>
</gene>
<feature type="region of interest" description="Disordered" evidence="6">
    <location>
        <begin position="73"/>
        <end position="101"/>
    </location>
</feature>
<feature type="region of interest" description="Disordered" evidence="6">
    <location>
        <begin position="1"/>
        <end position="34"/>
    </location>
</feature>
<dbReference type="Gene3D" id="3.40.640.10">
    <property type="entry name" value="Type I PLP-dependent aspartate aminotransferase-like (Major domain)"/>
    <property type="match status" value="1"/>
</dbReference>
<evidence type="ECO:0000256" key="2">
    <source>
        <dbReference type="ARBA" id="ARBA00007441"/>
    </source>
</evidence>
<protein>
    <recommendedName>
        <fullName evidence="7">Aminotransferase class I/classII large domain-containing protein</fullName>
    </recommendedName>
</protein>
<dbReference type="RefSeq" id="XP_066830945.1">
    <property type="nucleotide sequence ID" value="XM_066974181.1"/>
</dbReference>
<evidence type="ECO:0000256" key="6">
    <source>
        <dbReference type="SAM" id="MobiDB-lite"/>
    </source>
</evidence>
<dbReference type="InterPro" id="IPR015424">
    <property type="entry name" value="PyrdxlP-dep_Trfase"/>
</dbReference>
<dbReference type="GeneID" id="92209203"/>
<dbReference type="Pfam" id="PF00155">
    <property type="entry name" value="Aminotran_1_2"/>
    <property type="match status" value="1"/>
</dbReference>